<dbReference type="InterPro" id="IPR032675">
    <property type="entry name" value="LRR_dom_sf"/>
</dbReference>
<dbReference type="eggNOG" id="ENOG502S2KC">
    <property type="taxonomic scope" value="Eukaryota"/>
</dbReference>
<reference evidence="4 5" key="1">
    <citation type="journal article" date="2003" name="PLoS Biol.">
        <title>The genome sequence of Caenorhabditis briggsae: a platform for comparative genomics.</title>
        <authorList>
            <person name="Stein L.D."/>
            <person name="Bao Z."/>
            <person name="Blasiar D."/>
            <person name="Blumenthal T."/>
            <person name="Brent M.R."/>
            <person name="Chen N."/>
            <person name="Chinwalla A."/>
            <person name="Clarke L."/>
            <person name="Clee C."/>
            <person name="Coghlan A."/>
            <person name="Coulson A."/>
            <person name="D'Eustachio P."/>
            <person name="Fitch D.H."/>
            <person name="Fulton L.A."/>
            <person name="Fulton R.E."/>
            <person name="Griffiths-Jones S."/>
            <person name="Harris T.W."/>
            <person name="Hillier L.W."/>
            <person name="Kamath R."/>
            <person name="Kuwabara P.E."/>
            <person name="Mardis E.R."/>
            <person name="Marra M.A."/>
            <person name="Miner T.L."/>
            <person name="Minx P."/>
            <person name="Mullikin J.C."/>
            <person name="Plumb R.W."/>
            <person name="Rogers J."/>
            <person name="Schein J.E."/>
            <person name="Sohrmann M."/>
            <person name="Spieth J."/>
            <person name="Stajich J.E."/>
            <person name="Wei C."/>
            <person name="Willey D."/>
            <person name="Wilson R.K."/>
            <person name="Durbin R."/>
            <person name="Waterston R.H."/>
        </authorList>
    </citation>
    <scope>NUCLEOTIDE SEQUENCE [LARGE SCALE GENOMIC DNA]</scope>
    <source>
        <strain evidence="4 5">AF16</strain>
    </source>
</reference>
<dbReference type="EMBL" id="HE601407">
    <property type="protein sequence ID" value="CAP33643.2"/>
    <property type="molecule type" value="Genomic_DNA"/>
</dbReference>
<dbReference type="InterPro" id="IPR050328">
    <property type="entry name" value="Dev_Immune_Receptor"/>
</dbReference>
<organism evidence="4 5">
    <name type="scientific">Caenorhabditis briggsae</name>
    <dbReference type="NCBI Taxonomy" id="6238"/>
    <lineage>
        <taxon>Eukaryota</taxon>
        <taxon>Metazoa</taxon>
        <taxon>Ecdysozoa</taxon>
        <taxon>Nematoda</taxon>
        <taxon>Chromadorea</taxon>
        <taxon>Rhabditida</taxon>
        <taxon>Rhabditina</taxon>
        <taxon>Rhabditomorpha</taxon>
        <taxon>Rhabditoidea</taxon>
        <taxon>Rhabditidae</taxon>
        <taxon>Peloderinae</taxon>
        <taxon>Caenorhabditis</taxon>
    </lineage>
</organism>
<keyword evidence="5" id="KW-1185">Reference proteome</keyword>
<accession>A8XLW8</accession>
<proteinExistence type="predicted"/>
<evidence type="ECO:0000313" key="5">
    <source>
        <dbReference type="Proteomes" id="UP000008549"/>
    </source>
</evidence>
<evidence type="ECO:0000313" key="4">
    <source>
        <dbReference type="EMBL" id="CAP33643.2"/>
    </source>
</evidence>
<dbReference type="PANTHER" id="PTHR24373:SF387">
    <property type="entry name" value="LEUCINE-RICH REPEATS AND IMMUNOGLOBULIN-LIKE DOMAINS PROTEIN SMA-10"/>
    <property type="match status" value="1"/>
</dbReference>
<evidence type="ECO:0000256" key="2">
    <source>
        <dbReference type="SAM" id="MobiDB-lite"/>
    </source>
</evidence>
<gene>
    <name evidence="6" type="primary">lron-13</name>
    <name evidence="4" type="synonym">Cbr-lron-13</name>
    <name evidence="6" type="ORF">CBG15310</name>
    <name evidence="4" type="ORF">CBG_15310</name>
</gene>
<dbReference type="OMA" id="QIYIFRT"/>
<dbReference type="HOGENOM" id="CLU_017327_0_0_1"/>
<feature type="signal peptide" evidence="3">
    <location>
        <begin position="1"/>
        <end position="22"/>
    </location>
</feature>
<evidence type="ECO:0000313" key="6">
    <source>
        <dbReference type="WormBase" id="CBG15310"/>
    </source>
</evidence>
<dbReference type="Gene3D" id="3.80.10.10">
    <property type="entry name" value="Ribonuclease Inhibitor"/>
    <property type="match status" value="2"/>
</dbReference>
<dbReference type="SUPFAM" id="SSF52058">
    <property type="entry name" value="L domain-like"/>
    <property type="match status" value="2"/>
</dbReference>
<feature type="compositionally biased region" description="Basic and acidic residues" evidence="2">
    <location>
        <begin position="63"/>
        <end position="83"/>
    </location>
</feature>
<reference evidence="4 5" key="2">
    <citation type="journal article" date="2011" name="PLoS Genet.">
        <title>Caenorhabditis briggsae recombinant inbred line genotypes reveal inter-strain incompatibility and the evolution of recombination.</title>
        <authorList>
            <person name="Ross J.A."/>
            <person name="Koboldt D.C."/>
            <person name="Staisch J.E."/>
            <person name="Chamberlin H.M."/>
            <person name="Gupta B.P."/>
            <person name="Miller R.D."/>
            <person name="Baird S.E."/>
            <person name="Haag E.S."/>
        </authorList>
    </citation>
    <scope>NUCLEOTIDE SEQUENCE [LARGE SCALE GENOMIC DNA]</scope>
    <source>
        <strain evidence="4 5">AF16</strain>
    </source>
</reference>
<dbReference type="Proteomes" id="UP000008549">
    <property type="component" value="Unassembled WGS sequence"/>
</dbReference>
<sequence>MLSPSKRLLLVLLFVFYHPINSLTTCPRQCICHETKKTLQPKTKKSHFPPVLVVAAGPLLPEKTKQTKRERGRDGKVEMKQKSECPLPTGGWEEKVCETSEKSELIISSLGSTYITSLVVHTCDKVTVQNGSFSGVVLVDRLTFIAIGRLYFEPHAFKGILQSPRRLVIDDVTIPSLAPVAFAGLSHIDHFWIRKSQIDVIAMEAFHYLTNIDYIYFHQSKIGRIERKAFSKMYQIDHLYFKDSVEIGMIESEAFSESQVDELIFDGITVESAHDTFLLNLNSESTIFKNSTIFLIPRQEENVIELNEEQKTIERCLIHSSNFNILSPYKLGCNVLEVSSSNIQRIGPVSRDIDTPVFRPEPSLSASLNSVIFSNCSIGSVDSYSFTNYTLSILQFDHSKITSFKSKAIEKSKIQKIGFEGSKIEVFNESSIHKSTIKTLDFNGMEIEIIEKEWIQSSTISKMRIMNSKIENIEKNVFKDSSFGEIEVDGNRITMMDSEAFYGDNQISTLSVTANDLTTSTPSPSLLSPFSHPTSFILANNTIDCSPSDCSTNSFLLNSPKHSPLLYQISNNRCRPPSQSPCVEPRSITIEDHGITCRISSLLADCACTSSTSSIPSRFPIDANISIVVLGDCEHLTLDQQKAEFSQIYIFRTSKLVVLELPRSLKVFKIFHSTVSLMRQERYDHSTVVTPQSWEISNSKVDLIGPFGLSNLQISTLYLHFSRLSHIPSQSTRNSKIQNLIIQNCFLESTQPLFEISETLQMSHSVIFSSPRGLGTISSAQLQNNTLLECCRHPFVPTDYRNPMGLDTIDMDPRCDLHFYGSRCFNLDSVDNGVYTNLPITSSFNCEYHLLPLVFCIFVYFGF</sequence>
<evidence type="ECO:0000256" key="1">
    <source>
        <dbReference type="ARBA" id="ARBA00022729"/>
    </source>
</evidence>
<name>A8XLW8_CAEBR</name>
<dbReference type="InParanoid" id="A8XLW8"/>
<protein>
    <submittedName>
        <fullName evidence="4">Protein CBR-LRON-13</fullName>
    </submittedName>
</protein>
<dbReference type="WormBase" id="CBG15310">
    <property type="protein sequence ID" value="CBP41854"/>
    <property type="gene ID" value="WBGene00035613"/>
    <property type="gene designation" value="Cbr-lron-13"/>
</dbReference>
<dbReference type="AlphaFoldDB" id="A8XLW8"/>
<feature type="chain" id="PRO_5002733414" evidence="3">
    <location>
        <begin position="23"/>
        <end position="863"/>
    </location>
</feature>
<dbReference type="PANTHER" id="PTHR24373">
    <property type="entry name" value="SLIT RELATED LEUCINE-RICH REPEAT NEURONAL PROTEIN"/>
    <property type="match status" value="1"/>
</dbReference>
<keyword evidence="1 3" id="KW-0732">Signal</keyword>
<evidence type="ECO:0000256" key="3">
    <source>
        <dbReference type="SAM" id="SignalP"/>
    </source>
</evidence>
<dbReference type="FunCoup" id="A8XLW8">
    <property type="interactions" value="191"/>
</dbReference>
<feature type="region of interest" description="Disordered" evidence="2">
    <location>
        <begin position="63"/>
        <end position="86"/>
    </location>
</feature>